<keyword evidence="1" id="KW-0227">DNA damage</keyword>
<dbReference type="GO" id="GO:0003677">
    <property type="term" value="F:DNA binding"/>
    <property type="evidence" value="ECO:0007669"/>
    <property type="project" value="InterPro"/>
</dbReference>
<dbReference type="InterPro" id="IPR055179">
    <property type="entry name" value="Tex-like_central_region"/>
</dbReference>
<dbReference type="SMART" id="SM00732">
    <property type="entry name" value="YqgFc"/>
    <property type="match status" value="1"/>
</dbReference>
<keyword evidence="5" id="KW-1185">Reference proteome</keyword>
<evidence type="ECO:0000259" key="3">
    <source>
        <dbReference type="PROSITE" id="PS50126"/>
    </source>
</evidence>
<comment type="caution">
    <text evidence="4">The sequence shown here is derived from an EMBL/GenBank/DDBJ whole genome shotgun (WGS) entry which is preliminary data.</text>
</comment>
<dbReference type="InterPro" id="IPR041692">
    <property type="entry name" value="HHH_9"/>
</dbReference>
<evidence type="ECO:0000256" key="2">
    <source>
        <dbReference type="ARBA" id="ARBA00023204"/>
    </source>
</evidence>
<gene>
    <name evidence="4" type="ORF">M947_05745</name>
</gene>
<evidence type="ECO:0000313" key="5">
    <source>
        <dbReference type="Proteomes" id="UP000015520"/>
    </source>
</evidence>
<dbReference type="Pfam" id="PF16921">
    <property type="entry name" value="Tex_YqgF"/>
    <property type="match status" value="1"/>
</dbReference>
<dbReference type="Gene3D" id="1.10.150.310">
    <property type="entry name" value="Tex RuvX-like domain-like"/>
    <property type="match status" value="1"/>
</dbReference>
<dbReference type="InterPro" id="IPR012337">
    <property type="entry name" value="RNaseH-like_sf"/>
</dbReference>
<feature type="domain" description="S1 motif" evidence="3">
    <location>
        <begin position="628"/>
        <end position="698"/>
    </location>
</feature>
<dbReference type="Pfam" id="PF22706">
    <property type="entry name" value="Tex_central_region"/>
    <property type="match status" value="1"/>
</dbReference>
<dbReference type="Gene3D" id="2.40.50.140">
    <property type="entry name" value="Nucleic acid-binding proteins"/>
    <property type="match status" value="1"/>
</dbReference>
<dbReference type="CDD" id="cd05685">
    <property type="entry name" value="S1_Tex"/>
    <property type="match status" value="1"/>
</dbReference>
<dbReference type="RefSeq" id="WP_021287417.1">
    <property type="nucleotide sequence ID" value="NZ_AUPZ01000007.1"/>
</dbReference>
<dbReference type="GO" id="GO:0003729">
    <property type="term" value="F:mRNA binding"/>
    <property type="evidence" value="ECO:0007669"/>
    <property type="project" value="UniProtKB-ARBA"/>
</dbReference>
<dbReference type="EMBL" id="AUPZ01000007">
    <property type="protein sequence ID" value="EQB39497.1"/>
    <property type="molecule type" value="Genomic_DNA"/>
</dbReference>
<dbReference type="GO" id="GO:0006412">
    <property type="term" value="P:translation"/>
    <property type="evidence" value="ECO:0007669"/>
    <property type="project" value="TreeGrafter"/>
</dbReference>
<evidence type="ECO:0000256" key="1">
    <source>
        <dbReference type="ARBA" id="ARBA00022763"/>
    </source>
</evidence>
<name>T0JRK9_9BACT</name>
<dbReference type="FunFam" id="2.40.50.140:FF:000051">
    <property type="entry name" value="RNA-binding transcriptional accessory protein"/>
    <property type="match status" value="1"/>
</dbReference>
<organism evidence="4 5">
    <name type="scientific">Sulfurimonas hongkongensis</name>
    <dbReference type="NCBI Taxonomy" id="1172190"/>
    <lineage>
        <taxon>Bacteria</taxon>
        <taxon>Pseudomonadati</taxon>
        <taxon>Campylobacterota</taxon>
        <taxon>Epsilonproteobacteria</taxon>
        <taxon>Campylobacterales</taxon>
        <taxon>Sulfurimonadaceae</taxon>
        <taxon>Sulfurimonas</taxon>
    </lineage>
</organism>
<dbReference type="Pfam" id="PF09371">
    <property type="entry name" value="Tex_N"/>
    <property type="match status" value="1"/>
</dbReference>
<dbReference type="InterPro" id="IPR003029">
    <property type="entry name" value="S1_domain"/>
</dbReference>
<dbReference type="PATRIC" id="fig|1172190.3.peg.1122"/>
<dbReference type="GO" id="GO:0003735">
    <property type="term" value="F:structural constituent of ribosome"/>
    <property type="evidence" value="ECO:0007669"/>
    <property type="project" value="TreeGrafter"/>
</dbReference>
<dbReference type="Gene3D" id="1.10.10.650">
    <property type="entry name" value="RuvA domain 2-like"/>
    <property type="match status" value="1"/>
</dbReference>
<dbReference type="STRING" id="1172190.M947_05745"/>
<dbReference type="Pfam" id="PF00575">
    <property type="entry name" value="S1"/>
    <property type="match status" value="1"/>
</dbReference>
<dbReference type="FunFam" id="3.30.420.140:FF:000001">
    <property type="entry name" value="RNA-binding transcriptional accessory protein"/>
    <property type="match status" value="1"/>
</dbReference>
<proteinExistence type="predicted"/>
<dbReference type="AlphaFoldDB" id="T0JRK9"/>
<dbReference type="PROSITE" id="PS50126">
    <property type="entry name" value="S1"/>
    <property type="match status" value="1"/>
</dbReference>
<dbReference type="InterPro" id="IPR018974">
    <property type="entry name" value="Tex-like_N"/>
</dbReference>
<dbReference type="InterPro" id="IPR003583">
    <property type="entry name" value="Hlx-hairpin-Hlx_DNA-bd_motif"/>
</dbReference>
<dbReference type="SUPFAM" id="SSF158832">
    <property type="entry name" value="Tex N-terminal region-like"/>
    <property type="match status" value="1"/>
</dbReference>
<accession>T0JRK9</accession>
<dbReference type="Pfam" id="PF17674">
    <property type="entry name" value="HHH_9"/>
    <property type="match status" value="1"/>
</dbReference>
<reference evidence="4 5" key="1">
    <citation type="submission" date="2013-07" db="EMBL/GenBank/DDBJ databases">
        <title>Sulfurimonas hongkongensis AST-10 Genome Sequencing.</title>
        <authorList>
            <person name="Cai L."/>
            <person name="Zhang T."/>
        </authorList>
    </citation>
    <scope>NUCLEOTIDE SEQUENCE [LARGE SCALE GENOMIC DNA]</scope>
    <source>
        <strain evidence="4 5">AST-10</strain>
    </source>
</reference>
<dbReference type="GO" id="GO:0005737">
    <property type="term" value="C:cytoplasm"/>
    <property type="evidence" value="ECO:0007669"/>
    <property type="project" value="UniProtKB-ARBA"/>
</dbReference>
<dbReference type="eggNOG" id="COG2183">
    <property type="taxonomic scope" value="Bacteria"/>
</dbReference>
<dbReference type="SMART" id="SM00278">
    <property type="entry name" value="HhH1"/>
    <property type="match status" value="2"/>
</dbReference>
<dbReference type="PANTHER" id="PTHR10724">
    <property type="entry name" value="30S RIBOSOMAL PROTEIN S1"/>
    <property type="match status" value="1"/>
</dbReference>
<dbReference type="SMART" id="SM00316">
    <property type="entry name" value="S1"/>
    <property type="match status" value="1"/>
</dbReference>
<dbReference type="InterPro" id="IPR044146">
    <property type="entry name" value="S1_Tex"/>
</dbReference>
<dbReference type="InterPro" id="IPR037027">
    <property type="entry name" value="YqgF/RNaseH-like_dom_sf"/>
</dbReference>
<dbReference type="InterPro" id="IPR010994">
    <property type="entry name" value="RuvA_2-like"/>
</dbReference>
<dbReference type="InterPro" id="IPR012340">
    <property type="entry name" value="NA-bd_OB-fold"/>
</dbReference>
<dbReference type="InterPro" id="IPR023319">
    <property type="entry name" value="Tex-like_HTH_dom_sf"/>
</dbReference>
<dbReference type="SUPFAM" id="SSF47781">
    <property type="entry name" value="RuvA domain 2-like"/>
    <property type="match status" value="2"/>
</dbReference>
<dbReference type="InterPro" id="IPR050437">
    <property type="entry name" value="Ribos_protein_bS1-like"/>
</dbReference>
<dbReference type="InterPro" id="IPR032639">
    <property type="entry name" value="Tex_YqgF"/>
</dbReference>
<dbReference type="InterPro" id="IPR006641">
    <property type="entry name" value="YqgF/RNaseH-like_dom"/>
</dbReference>
<dbReference type="SUPFAM" id="SSF50249">
    <property type="entry name" value="Nucleic acid-binding proteins"/>
    <property type="match status" value="1"/>
</dbReference>
<dbReference type="SUPFAM" id="SSF53098">
    <property type="entry name" value="Ribonuclease H-like"/>
    <property type="match status" value="1"/>
</dbReference>
<dbReference type="FunFam" id="1.10.10.650:FF:000001">
    <property type="entry name" value="S1 RNA-binding domain 1"/>
    <property type="match status" value="1"/>
</dbReference>
<dbReference type="Pfam" id="PF12836">
    <property type="entry name" value="HHH_3"/>
    <property type="match status" value="1"/>
</dbReference>
<dbReference type="InterPro" id="IPR023323">
    <property type="entry name" value="Tex-like_dom_sf"/>
</dbReference>
<keyword evidence="2" id="KW-0234">DNA repair</keyword>
<evidence type="ECO:0000313" key="4">
    <source>
        <dbReference type="EMBL" id="EQB39497.1"/>
    </source>
</evidence>
<dbReference type="Proteomes" id="UP000015520">
    <property type="component" value="Unassembled WGS sequence"/>
</dbReference>
<sequence length="698" mass="77846">MQNLIDLLSQKTSFKKEHIKNILKLLDDGSTIPFIARYRKELSGGASDEALREFELVYIGAKNLLERKAEVLRLIEERATLSEAIRKSIEEAESLRVLEDIYRPFKESKNTRATVAVKNGLAPLANTLQSARLSLSEFKLEAKKFVKQDVKSVDEAIAGAKDILAQRYAQSPKQRSVLRENMLKFATLETKKTKSFKEDGVFKNLAHKSEKIAYIPSYRYLAIMRAVREKELSVKIVTDVERLEQNIRRFKIPSHASSSSEILFEAYQDGLKRLLLPSIEREVHSIVKEKADASSIGVFGKNLVQLLMTPPITPRVVLGVDPAYVSGCKLAVIDESSNFLDWAVIYPTQPRNDYEGSKKVVLALIKKYDITSVAIGNGTGSRETQEFFAKLIEEEKLSLGYTVVSEAGASVYSASSIAQKEYPKLDVTIRGAISIAHRLRDPMAALVKIDAKSLGIGEYQHDVDQKLLAKRLDDVTGDLVNRVGVDVNSASASLLSHIAGIGAKVAQNIIEYRQKNGVFKTKSELLKVKGLGKKAYEQAAGFIRIKNGKNIFDNSGIHPESYEVAKKLDLDELKSLDIRTKAHELGIGFETLNDIIKELIKPGFDPREELPGIVFKKGLTNIEMLKEGSLVSGIVRNITDFGAFVDIGLKNDGMIHISKMSEKRIKHPFEVLSINQHLPNIRVVLVDFKTQKVELSLI</sequence>
<protein>
    <submittedName>
        <fullName evidence="4">RNA-binding protein S1</fullName>
    </submittedName>
</protein>
<dbReference type="Gene3D" id="1.10.3500.10">
    <property type="entry name" value="Tex N-terminal region-like"/>
    <property type="match status" value="1"/>
</dbReference>
<dbReference type="OrthoDB" id="9804714at2"/>
<dbReference type="Gene3D" id="3.30.420.140">
    <property type="entry name" value="YqgF/RNase H-like domain"/>
    <property type="match status" value="1"/>
</dbReference>
<dbReference type="PANTHER" id="PTHR10724:SF10">
    <property type="entry name" value="S1 RNA-BINDING DOMAIN-CONTAINING PROTEIN 1"/>
    <property type="match status" value="1"/>
</dbReference>
<dbReference type="GO" id="GO:0006281">
    <property type="term" value="P:DNA repair"/>
    <property type="evidence" value="ECO:0007669"/>
    <property type="project" value="UniProtKB-KW"/>
</dbReference>